<feature type="region of interest" description="Disordered" evidence="7">
    <location>
        <begin position="1239"/>
        <end position="1670"/>
    </location>
</feature>
<feature type="region of interest" description="Disordered" evidence="7">
    <location>
        <begin position="1683"/>
        <end position="1713"/>
    </location>
</feature>
<dbReference type="Pfam" id="PF12231">
    <property type="entry name" value="Rif1_N"/>
    <property type="match status" value="1"/>
</dbReference>
<dbReference type="RefSeq" id="XP_001271779.1">
    <property type="nucleotide sequence ID" value="XM_001271778.1"/>
</dbReference>
<keyword evidence="10" id="KW-1185">Reference proteome</keyword>
<evidence type="ECO:0000256" key="6">
    <source>
        <dbReference type="ARBA" id="ARBA00023306"/>
    </source>
</evidence>
<evidence type="ECO:0000256" key="4">
    <source>
        <dbReference type="ARBA" id="ARBA00022895"/>
    </source>
</evidence>
<feature type="compositionally biased region" description="Polar residues" evidence="7">
    <location>
        <begin position="1284"/>
        <end position="1299"/>
    </location>
</feature>
<dbReference type="Proteomes" id="UP000006701">
    <property type="component" value="Unassembled WGS sequence"/>
</dbReference>
<dbReference type="PANTHER" id="PTHR22928">
    <property type="entry name" value="TELOMERE-ASSOCIATED PROTEIN RIF1"/>
    <property type="match status" value="1"/>
</dbReference>
<accession>A1CHJ8</accession>
<keyword evidence="6" id="KW-0131">Cell cycle</keyword>
<feature type="compositionally biased region" description="Basic and acidic residues" evidence="7">
    <location>
        <begin position="1449"/>
        <end position="1461"/>
    </location>
</feature>
<feature type="compositionally biased region" description="Low complexity" evidence="7">
    <location>
        <begin position="1512"/>
        <end position="1526"/>
    </location>
</feature>
<feature type="compositionally biased region" description="Polar residues" evidence="7">
    <location>
        <begin position="1659"/>
        <end position="1668"/>
    </location>
</feature>
<evidence type="ECO:0000256" key="3">
    <source>
        <dbReference type="ARBA" id="ARBA00022454"/>
    </source>
</evidence>
<feature type="region of interest" description="Disordered" evidence="7">
    <location>
        <begin position="1"/>
        <end position="58"/>
    </location>
</feature>
<keyword evidence="5" id="KW-0539">Nucleus</keyword>
<dbReference type="OrthoDB" id="5399929at2759"/>
<name>A1CHJ8_ASPCL</name>
<feature type="region of interest" description="Disordered" evidence="7">
    <location>
        <begin position="1726"/>
        <end position="1747"/>
    </location>
</feature>
<dbReference type="GO" id="GO:0000723">
    <property type="term" value="P:telomere maintenance"/>
    <property type="evidence" value="ECO:0007669"/>
    <property type="project" value="TreeGrafter"/>
</dbReference>
<evidence type="ECO:0000313" key="9">
    <source>
        <dbReference type="EMBL" id="EAW10353.1"/>
    </source>
</evidence>
<dbReference type="GO" id="GO:0140445">
    <property type="term" value="C:chromosome, telomeric repeat region"/>
    <property type="evidence" value="ECO:0007669"/>
    <property type="project" value="TreeGrafter"/>
</dbReference>
<dbReference type="EMBL" id="DS027054">
    <property type="protein sequence ID" value="EAW10353.1"/>
    <property type="molecule type" value="Genomic_DNA"/>
</dbReference>
<keyword evidence="4" id="KW-0779">Telomere</keyword>
<proteinExistence type="predicted"/>
<evidence type="ECO:0000259" key="8">
    <source>
        <dbReference type="Pfam" id="PF12231"/>
    </source>
</evidence>
<evidence type="ECO:0000256" key="7">
    <source>
        <dbReference type="SAM" id="MobiDB-lite"/>
    </source>
</evidence>
<feature type="domain" description="Telomere-associated protein Rif1 N-terminal" evidence="8">
    <location>
        <begin position="135"/>
        <end position="508"/>
    </location>
</feature>
<evidence type="ECO:0000256" key="5">
    <source>
        <dbReference type="ARBA" id="ARBA00023242"/>
    </source>
</evidence>
<feature type="compositionally biased region" description="Polar residues" evidence="7">
    <location>
        <begin position="1334"/>
        <end position="1345"/>
    </location>
</feature>
<comment type="subcellular location">
    <subcellularLocation>
        <location evidence="2">Chromosome</location>
        <location evidence="2">Telomere</location>
    </subcellularLocation>
    <subcellularLocation>
        <location evidence="1">Nucleus</location>
    </subcellularLocation>
</comment>
<dbReference type="GeneID" id="4704183"/>
<dbReference type="InterPro" id="IPR022031">
    <property type="entry name" value="Rif1_N"/>
</dbReference>
<organism evidence="9 10">
    <name type="scientific">Aspergillus clavatus (strain ATCC 1007 / CBS 513.65 / DSM 816 / NCTC 3887 / NRRL 1 / QM 1276 / 107)</name>
    <dbReference type="NCBI Taxonomy" id="344612"/>
    <lineage>
        <taxon>Eukaryota</taxon>
        <taxon>Fungi</taxon>
        <taxon>Dikarya</taxon>
        <taxon>Ascomycota</taxon>
        <taxon>Pezizomycotina</taxon>
        <taxon>Eurotiomycetes</taxon>
        <taxon>Eurotiomycetidae</taxon>
        <taxon>Eurotiales</taxon>
        <taxon>Aspergillaceae</taxon>
        <taxon>Aspergillus</taxon>
        <taxon>Aspergillus subgen. Fumigati</taxon>
    </lineage>
</organism>
<reference evidence="9 10" key="1">
    <citation type="journal article" date="2008" name="PLoS Genet.">
        <title>Genomic islands in the pathogenic filamentous fungus Aspergillus fumigatus.</title>
        <authorList>
            <person name="Fedorova N.D."/>
            <person name="Khaldi N."/>
            <person name="Joardar V.S."/>
            <person name="Maiti R."/>
            <person name="Amedeo P."/>
            <person name="Anderson M.J."/>
            <person name="Crabtree J."/>
            <person name="Silva J.C."/>
            <person name="Badger J.H."/>
            <person name="Albarraq A."/>
            <person name="Angiuoli S."/>
            <person name="Bussey H."/>
            <person name="Bowyer P."/>
            <person name="Cotty P.J."/>
            <person name="Dyer P.S."/>
            <person name="Egan A."/>
            <person name="Galens K."/>
            <person name="Fraser-Liggett C.M."/>
            <person name="Haas B.J."/>
            <person name="Inman J.M."/>
            <person name="Kent R."/>
            <person name="Lemieux S."/>
            <person name="Malavazi I."/>
            <person name="Orvis J."/>
            <person name="Roemer T."/>
            <person name="Ronning C.M."/>
            <person name="Sundaram J.P."/>
            <person name="Sutton G."/>
            <person name="Turner G."/>
            <person name="Venter J.C."/>
            <person name="White O.R."/>
            <person name="Whitty B.R."/>
            <person name="Youngman P."/>
            <person name="Wolfe K.H."/>
            <person name="Goldman G.H."/>
            <person name="Wortman J.R."/>
            <person name="Jiang B."/>
            <person name="Denning D.W."/>
            <person name="Nierman W.C."/>
        </authorList>
    </citation>
    <scope>NUCLEOTIDE SEQUENCE [LARGE SCALE GENOMIC DNA]</scope>
    <source>
        <strain evidence="10">ATCC 1007 / CBS 513.65 / DSM 816 / NCTC 3887 / NRRL 1</strain>
    </source>
</reference>
<dbReference type="eggNOG" id="ENOG502QSZW">
    <property type="taxonomic scope" value="Eukaryota"/>
</dbReference>
<feature type="compositionally biased region" description="Polar residues" evidence="7">
    <location>
        <begin position="1377"/>
        <end position="1394"/>
    </location>
</feature>
<gene>
    <name evidence="9" type="ORF">ACLA_048220</name>
</gene>
<sequence length="1797" mass="197530">MVEAVGALSARPPTPPRTGIRMLSEKDRTHDSPIVVQTPGDSPFTVNGSTGAPSTRQSKRVNFSPWTKYIKPPSFANATLKSKSELKALPPSNECKPAKSILKTTNAHTPTNTTDPEEYTPESFAMLLDSISQQLAGESITSRLDAYMQLFGALRAYEKLPGDQEIGDKLGLMVQFIQRDLSTGLENGGPLGTNLVIQALKLAAALAWNFQLAPQFSDDFKIFLVEHSINCLQTAKAPKSVLTHYMSILSMQNFQPRVMTNGRIARLLTVLEDITTRVNGNAIVSQRLSIYQRLLTQSKSVFISQSALWVEHLLSGLLHHVRDTRLKAISLGFQTTMICGPNPTLSKSVRDLFDRPLDNGGKLVTEICERMARMMPNLESGVHVPQIWSIIVLLLRTKRSTIDQWDHFKEWVLVLQRCFNCSESSIKAQAILGWNRFVAVVSPSDTTSRSMLKMLSKPIMSQFERKKQEKFGSQPSHLAMCSYHNLLYYAFRPSATFHHLDVVWEEYIAAPSSTFASNASLNDRFCQALSNLLWSSQAKIWTENKINESTKLEPEELSSIDCRWVRSRISTVLGVFERVLKSSVWSDNPAESNIAGAWISLSRALSYASSKEITPSPESMQAVGSVLGLLQRLWNAGPSSLNVTIHDAMDAFFERFQFLSTTMIFSLGGISFTEKLLLKTADETFQAANTPTSHPSRGSTNLDSPILHLLRLISDVSQISEPTSSYSRLISGTLEAACDGKASRGSRLELLQQCARLYPSDTEFDLGVRNFAQTVWSSTAQLAAESLRSYPLESARERDGSVIRDYENVVKVLSVGLRFPLFFPAWNQLLEALVRAMRTEKGERAIARMALEPLAEYMLPLDPQSTYLPLSSLFAQSLSIPYCHEESGEGPENEMNSKPSDNEVFFPSHLARLVNRTLQESYAKFNPLETRGVADFLESLTSFLGSGVLSFRWGILESLQETLSLWLKDEARKVNVENGVESRILTACRALSSAVINILQASSPHSALCLCKFESIITAGLESSHASIAKRFFEFLKSTSGAQESLASFEGISRALAKLESHLSSQLQAATRTHSLQGGGLANTALATQEPGDLADMSIKSRISYILDDNFQSTRSPSFNSSPVTNVHKATGLPVARGREAIKRPSAQPAKDNLLHSPNEVRSIPFATGDIVSGHPDDVFAIIDNIRPSSPQAQTPRELGFLTPPHARKLCSPDSGVNSPQTPTLPVAVAEIEDGFFGSSPTPGTRGRVPAGGSTNPSSLATEVMDSHMDIDPPSSPPGMRLLSPSSRNKSELSISHQRPLNIGMGNGDTGDQENIPNPAGEDKEVYSEPAPQVIQTANPTTNEPEQSEKPLKRRLRSSMSKIPISETHTNTEETADAQQQEADNEPRTPTNLTERVDVTESVLENRPDVTNDTANHDEFSTEMDCIADSFSDDMEIQIASQLEQDMESAEHMNEKPRSEPTPEPPSKQSMTRKRKREVDEAEAETPSTQERRRSQRLSSVKAPSVSAMQEAMSTRATRSMTSASSQHVKSSPAPSVAKKRKRQSKTELEQLVDFGSQILGSVPALEQVTSSNDAPKEPGPTEISPQKRRSSRLGGHAAPVMAEESLSRRQSPRTTRSHKPSPTKKAAVSENSFVRYTEPTTESTPEEPEVQVSDKTEIQTQGANQESPVLENHVPETAAAQASLPTVGEDSTNLHMDDAGPSTEQASTSDHAQLDEVPTGADELAQTSDTQPMTTQSTQTDNPTETITQDGVISTLRKALHDIKMTTLDLTSLKEIDDLLFDIRVETHEALRRHTT</sequence>
<dbReference type="PANTHER" id="PTHR22928:SF3">
    <property type="entry name" value="TELOMERE-ASSOCIATED PROTEIN RIF1"/>
    <property type="match status" value="1"/>
</dbReference>
<dbReference type="STRING" id="344612.A1CHJ8"/>
<evidence type="ECO:0000256" key="2">
    <source>
        <dbReference type="ARBA" id="ARBA00004574"/>
    </source>
</evidence>
<feature type="compositionally biased region" description="Polar residues" evidence="7">
    <location>
        <begin position="1703"/>
        <end position="1712"/>
    </location>
</feature>
<feature type="compositionally biased region" description="Basic and acidic residues" evidence="7">
    <location>
        <begin position="1395"/>
        <end position="1420"/>
    </location>
</feature>
<evidence type="ECO:0000313" key="10">
    <source>
        <dbReference type="Proteomes" id="UP000006701"/>
    </source>
</evidence>
<evidence type="ECO:0000256" key="1">
    <source>
        <dbReference type="ARBA" id="ARBA00004123"/>
    </source>
</evidence>
<protein>
    <recommendedName>
        <fullName evidence="8">Telomere-associated protein Rif1 N-terminal domain-containing protein</fullName>
    </recommendedName>
</protein>
<dbReference type="KEGG" id="act:ACLA_048220"/>
<keyword evidence="3" id="KW-0158">Chromosome</keyword>
<dbReference type="VEuPathDB" id="FungiDB:ACLA_048220"/>
<dbReference type="GO" id="GO:0005634">
    <property type="term" value="C:nucleus"/>
    <property type="evidence" value="ECO:0007669"/>
    <property type="project" value="UniProtKB-SubCell"/>
</dbReference>
<feature type="compositionally biased region" description="Polar residues" evidence="7">
    <location>
        <begin position="44"/>
        <end position="58"/>
    </location>
</feature>
<dbReference type="OMA" id="FMTPPHL"/>
<dbReference type="HOGENOM" id="CLU_002628_0_0_1"/>